<dbReference type="PANTHER" id="PTHR43594">
    <property type="entry name" value="QUERCETIN 2,3-DIOXYGENASE"/>
    <property type="match status" value="1"/>
</dbReference>
<feature type="binding site" evidence="2">
    <location>
        <position position="109"/>
    </location>
    <ligand>
        <name>Fe cation</name>
        <dbReference type="ChEBI" id="CHEBI:24875"/>
    </ligand>
</feature>
<dbReference type="KEGG" id="nwx:CGZ65_08125"/>
<feature type="binding site" evidence="2">
    <location>
        <position position="63"/>
    </location>
    <ligand>
        <name>Fe cation</name>
        <dbReference type="ChEBI" id="CHEBI:24875"/>
    </ligand>
</feature>
<keyword evidence="2" id="KW-0479">Metal-binding</keyword>
<dbReference type="Pfam" id="PF02678">
    <property type="entry name" value="Pirin"/>
    <property type="match status" value="1"/>
</dbReference>
<name>A0A3N4N0L4_9NEIS</name>
<evidence type="ECO:0000259" key="5">
    <source>
        <dbReference type="Pfam" id="PF05726"/>
    </source>
</evidence>
<dbReference type="Pfam" id="PF05726">
    <property type="entry name" value="Pirin_C"/>
    <property type="match status" value="1"/>
</dbReference>
<evidence type="ECO:0000313" key="7">
    <source>
        <dbReference type="Proteomes" id="UP000272412"/>
    </source>
</evidence>
<evidence type="ECO:0000259" key="4">
    <source>
        <dbReference type="Pfam" id="PF02678"/>
    </source>
</evidence>
<dbReference type="CDD" id="cd02247">
    <property type="entry name" value="cupin_pirin_C"/>
    <property type="match status" value="1"/>
</dbReference>
<dbReference type="InterPro" id="IPR003829">
    <property type="entry name" value="Pirin_N_dom"/>
</dbReference>
<dbReference type="OrthoDB" id="321327at2"/>
<dbReference type="InterPro" id="IPR012093">
    <property type="entry name" value="Pirin"/>
</dbReference>
<dbReference type="InterPro" id="IPR053186">
    <property type="entry name" value="QDO-related"/>
</dbReference>
<keyword evidence="7" id="KW-1185">Reference proteome</keyword>
<dbReference type="RefSeq" id="WP_096295486.1">
    <property type="nucleotide sequence ID" value="NZ_CP023429.1"/>
</dbReference>
<dbReference type="PANTHER" id="PTHR43594:SF1">
    <property type="entry name" value="QUERCETIN 2,3-DIOXYGENASE PA2418-RELATED"/>
    <property type="match status" value="1"/>
</dbReference>
<dbReference type="InterPro" id="IPR008778">
    <property type="entry name" value="Pirin_C_dom"/>
</dbReference>
<dbReference type="CDD" id="cd02909">
    <property type="entry name" value="cupin_pirin_N"/>
    <property type="match status" value="1"/>
</dbReference>
<evidence type="ECO:0000256" key="1">
    <source>
        <dbReference type="ARBA" id="ARBA00008416"/>
    </source>
</evidence>
<dbReference type="GO" id="GO:0046872">
    <property type="term" value="F:metal ion binding"/>
    <property type="evidence" value="ECO:0007669"/>
    <property type="project" value="UniProtKB-KW"/>
</dbReference>
<accession>A0A3N4N0L4</accession>
<feature type="domain" description="Pirin C-terminal" evidence="5">
    <location>
        <begin position="183"/>
        <end position="284"/>
    </location>
</feature>
<sequence>MRTIRQIYQAPPKHWVGDGFHVSPLFSHMDEVSKHTSPFLMLDYGVPTEFAPNFGAPRGVGSHPHAGFETVTVALQGEVAHRDSSGGGGIIREGDVQWMTAGRGIVHEEFHSKEFSERGGVLEELQFWVNLPREFKEVAPEYQALPKENIPVVQQGDAKVNVIAGEVNGTQGAARTFSEINLWTVDLPAQGHAEFYLPANHNVMLVSLRGNVSVNGRMVKPTELVTFEIESGKIDLQAQDEDVKLALFGGVPIDEPVVGYGPFVMNTREEILEKIRAFKAGEFGLID</sequence>
<dbReference type="Proteomes" id="UP000272412">
    <property type="component" value="Unassembled WGS sequence"/>
</dbReference>
<proteinExistence type="inferred from homology"/>
<dbReference type="EMBL" id="RPFL01000005">
    <property type="protein sequence ID" value="RPD89804.1"/>
    <property type="molecule type" value="Genomic_DNA"/>
</dbReference>
<comment type="similarity">
    <text evidence="1 3">Belongs to the pirin family.</text>
</comment>
<dbReference type="Gene3D" id="2.60.120.10">
    <property type="entry name" value="Jelly Rolls"/>
    <property type="match status" value="2"/>
</dbReference>
<protein>
    <submittedName>
        <fullName evidence="6">Pirin family protein</fullName>
    </submittedName>
</protein>
<feature type="domain" description="Pirin N-terminal" evidence="4">
    <location>
        <begin position="31"/>
        <end position="129"/>
    </location>
</feature>
<dbReference type="AlphaFoldDB" id="A0A3N4N0L4"/>
<comment type="caution">
    <text evidence="6">The sequence shown here is derived from an EMBL/GenBank/DDBJ whole genome shotgun (WGS) entry which is preliminary data.</text>
</comment>
<feature type="binding site" evidence="2">
    <location>
        <position position="107"/>
    </location>
    <ligand>
        <name>Fe cation</name>
        <dbReference type="ChEBI" id="CHEBI:24875"/>
    </ligand>
</feature>
<evidence type="ECO:0000256" key="2">
    <source>
        <dbReference type="PIRSR" id="PIRSR006232-1"/>
    </source>
</evidence>
<organism evidence="6 7">
    <name type="scientific">Neisseria weixii</name>
    <dbReference type="NCBI Taxonomy" id="1853276"/>
    <lineage>
        <taxon>Bacteria</taxon>
        <taxon>Pseudomonadati</taxon>
        <taxon>Pseudomonadota</taxon>
        <taxon>Betaproteobacteria</taxon>
        <taxon>Neisseriales</taxon>
        <taxon>Neisseriaceae</taxon>
        <taxon>Neisseria</taxon>
    </lineage>
</organism>
<feature type="binding site" evidence="2">
    <location>
        <position position="65"/>
    </location>
    <ligand>
        <name>Fe cation</name>
        <dbReference type="ChEBI" id="CHEBI:24875"/>
    </ligand>
</feature>
<dbReference type="InterPro" id="IPR014710">
    <property type="entry name" value="RmlC-like_jellyroll"/>
</dbReference>
<dbReference type="SUPFAM" id="SSF51182">
    <property type="entry name" value="RmlC-like cupins"/>
    <property type="match status" value="1"/>
</dbReference>
<keyword evidence="2" id="KW-0408">Iron</keyword>
<evidence type="ECO:0000313" key="6">
    <source>
        <dbReference type="EMBL" id="RPD89804.1"/>
    </source>
</evidence>
<dbReference type="InterPro" id="IPR011051">
    <property type="entry name" value="RmlC_Cupin_sf"/>
</dbReference>
<dbReference type="PIRSF" id="PIRSF006232">
    <property type="entry name" value="Pirin"/>
    <property type="match status" value="1"/>
</dbReference>
<gene>
    <name evidence="6" type="ORF">EGK74_03200</name>
</gene>
<reference evidence="6 7" key="1">
    <citation type="submission" date="2018-11" db="EMBL/GenBank/DDBJ databases">
        <title>Neisseria weixii sp. nov. isolated from the rectal contents of plateau pika (Ochotona cruzoniae).</title>
        <authorList>
            <person name="Zhang G."/>
        </authorList>
    </citation>
    <scope>NUCLEOTIDE SEQUENCE [LARGE SCALE GENOMIC DNA]</scope>
    <source>
        <strain evidence="6 7">10009</strain>
    </source>
</reference>
<comment type="cofactor">
    <cofactor evidence="2">
        <name>Fe cation</name>
        <dbReference type="ChEBI" id="CHEBI:24875"/>
    </cofactor>
    <text evidence="2">Binds 1 Fe cation per subunit.</text>
</comment>
<evidence type="ECO:0000256" key="3">
    <source>
        <dbReference type="RuleBase" id="RU003457"/>
    </source>
</evidence>